<proteinExistence type="predicted"/>
<reference evidence="1 2" key="1">
    <citation type="submission" date="2018-10" db="EMBL/GenBank/DDBJ databases">
        <title>A high-quality apple genome assembly.</title>
        <authorList>
            <person name="Hu J."/>
        </authorList>
    </citation>
    <scope>NUCLEOTIDE SEQUENCE [LARGE SCALE GENOMIC DNA]</scope>
    <source>
        <strain evidence="2">cv. HFTH1</strain>
        <tissue evidence="1">Young leaf</tissue>
    </source>
</reference>
<sequence length="79" mass="9028">MAGSNGNNLRSLVFNGQKFDFWQIKIKTNFRSYELWNFVENGVETLAKKEEELTTDEKKLRSENAVKDASGIIQNAISD</sequence>
<keyword evidence="2" id="KW-1185">Reference proteome</keyword>
<accession>A0A498J1R1</accession>
<dbReference type="Proteomes" id="UP000290289">
    <property type="component" value="Chromosome 10"/>
</dbReference>
<protein>
    <submittedName>
        <fullName evidence="1">Uncharacterized protein</fullName>
    </submittedName>
</protein>
<evidence type="ECO:0000313" key="2">
    <source>
        <dbReference type="Proteomes" id="UP000290289"/>
    </source>
</evidence>
<organism evidence="1 2">
    <name type="scientific">Malus domestica</name>
    <name type="common">Apple</name>
    <name type="synonym">Pyrus malus</name>
    <dbReference type="NCBI Taxonomy" id="3750"/>
    <lineage>
        <taxon>Eukaryota</taxon>
        <taxon>Viridiplantae</taxon>
        <taxon>Streptophyta</taxon>
        <taxon>Embryophyta</taxon>
        <taxon>Tracheophyta</taxon>
        <taxon>Spermatophyta</taxon>
        <taxon>Magnoliopsida</taxon>
        <taxon>eudicotyledons</taxon>
        <taxon>Gunneridae</taxon>
        <taxon>Pentapetalae</taxon>
        <taxon>rosids</taxon>
        <taxon>fabids</taxon>
        <taxon>Rosales</taxon>
        <taxon>Rosaceae</taxon>
        <taxon>Amygdaloideae</taxon>
        <taxon>Maleae</taxon>
        <taxon>Malus</taxon>
    </lineage>
</organism>
<gene>
    <name evidence="1" type="ORF">DVH24_042365</name>
</gene>
<evidence type="ECO:0000313" key="1">
    <source>
        <dbReference type="EMBL" id="RXH88294.1"/>
    </source>
</evidence>
<comment type="caution">
    <text evidence="1">The sequence shown here is derived from an EMBL/GenBank/DDBJ whole genome shotgun (WGS) entry which is preliminary data.</text>
</comment>
<dbReference type="EMBL" id="RDQH01000336">
    <property type="protein sequence ID" value="RXH88294.1"/>
    <property type="molecule type" value="Genomic_DNA"/>
</dbReference>
<dbReference type="AlphaFoldDB" id="A0A498J1R1"/>
<name>A0A498J1R1_MALDO</name>